<feature type="transmembrane region" description="Helical" evidence="1">
    <location>
        <begin position="732"/>
        <end position="751"/>
    </location>
</feature>
<gene>
    <name evidence="2" type="ORF">CO137_00220</name>
</gene>
<evidence type="ECO:0000313" key="3">
    <source>
        <dbReference type="Proteomes" id="UP000230843"/>
    </source>
</evidence>
<dbReference type="PANTHER" id="PTHR32063:SF0">
    <property type="entry name" value="SWARMING MOTILITY PROTEIN SWRC"/>
    <property type="match status" value="1"/>
</dbReference>
<dbReference type="InterPro" id="IPR027463">
    <property type="entry name" value="AcrB_DN_DC_subdom"/>
</dbReference>
<dbReference type="InterPro" id="IPR001036">
    <property type="entry name" value="Acrflvin-R"/>
</dbReference>
<keyword evidence="1" id="KW-0472">Membrane</keyword>
<dbReference type="SUPFAM" id="SSF82714">
    <property type="entry name" value="Multidrug efflux transporter AcrB TolC docking domain, DN and DC subdomains"/>
    <property type="match status" value="1"/>
</dbReference>
<feature type="transmembrane region" description="Helical" evidence="1">
    <location>
        <begin position="175"/>
        <end position="193"/>
    </location>
</feature>
<evidence type="ECO:0008006" key="4">
    <source>
        <dbReference type="Google" id="ProtNLM"/>
    </source>
</evidence>
<dbReference type="SUPFAM" id="SSF82866">
    <property type="entry name" value="Multidrug efflux transporter AcrB transmembrane domain"/>
    <property type="match status" value="2"/>
</dbReference>
<keyword evidence="1" id="KW-0812">Transmembrane</keyword>
<feature type="transmembrane region" description="Helical" evidence="1">
    <location>
        <begin position="833"/>
        <end position="854"/>
    </location>
</feature>
<reference evidence="3" key="1">
    <citation type="submission" date="2017-09" db="EMBL/GenBank/DDBJ databases">
        <title>Depth-based differentiation of microbial function through sediment-hosted aquifers and enrichment of novel symbionts in the deep terrestrial subsurface.</title>
        <authorList>
            <person name="Probst A.J."/>
            <person name="Ladd B."/>
            <person name="Jarett J.K."/>
            <person name="Geller-Mcgrath D.E."/>
            <person name="Sieber C.M.K."/>
            <person name="Emerson J.B."/>
            <person name="Anantharaman K."/>
            <person name="Thomas B.C."/>
            <person name="Malmstrom R."/>
            <person name="Stieglmeier M."/>
            <person name="Klingl A."/>
            <person name="Woyke T."/>
            <person name="Ryan C.M."/>
            <person name="Banfield J.F."/>
        </authorList>
    </citation>
    <scope>NUCLEOTIDE SEQUENCE [LARGE SCALE GENOMIC DNA]</scope>
</reference>
<feature type="transmembrane region" description="Helical" evidence="1">
    <location>
        <begin position="302"/>
        <end position="327"/>
    </location>
</feature>
<sequence length="898" mass="99212">LTPQVVISFDFDKLKENGLTRKQAEDIIRTAGFKAPVGSYTENQQSISIILEKSISTLNDIKKLVLTDGVVLEDVATISTTLNNNNHYNRIGFRADGQEDLFIERALVYGVKLEKGTDILEADDNIKELLVKLNEEETGEYILLFNQADATRLQIKEITQSIFGGNIDSWGKLGFIGYMFGGLVFVVLLLLLFMNLRVAILAALSIPLSLFFSVIYLNMVGIELNTLVLFSMVLTIGLVIDPSIVFLESLQRFKDQGMNGKEAATKTWNTVGSGVFLAVATNAIVFIPFSIVSGFFGEIIKYIPATVIPAMIASMIVPVIFFTALAARIFKRHTFANEVGLSDEMVGTWKLGQWIGKSIKWFLGKTKAKFVLRIFLFLAIISLPIVSGVVLTQTGAIEIVQFSAPEDAEMLLLEGDISNEWSFDRAVYDVVVPVQEMLKSIPEIKNFSFYQQNGNSFTMLVQLYPIDERAENGMRTSDEVSEFINNSAKELNMGADIKASTSGEGPPQDSFPIRVRLLGNDTDSLIGAAQDIKVFLQSREDVDRVDDNVSEGNSGGAITFVLDTNNKNAQNAFLIYNSINERLAENELGKIDLDGENYEIVSNITPVISSEQNVLDIAVPTMEEMVYEQTLLQMKAQGIKNPESILKKPEVVTVSDVISGKENKESITIQRVNGERYVEVYASVKDGVDSAKVQTALEDYLTKEKLEELGLNENALDYEGTADSIAQSFTDLLVALVIAIFLIYVLLVGFFRSFLQPFIILVAIPLGLFGVFFAIWLTTGQLGFLELLGVVTMAGIVVNVTILLIDYANQLKKEGKNTADAISTAVAVRFRPIILTQLTAFGSLAPLVFLSPFWKGLAASIIFGILSSAILSLFMTPILYQWVESTTSLSKRFFKRKK</sequence>
<feature type="transmembrane region" description="Helical" evidence="1">
    <location>
        <begin position="784"/>
        <end position="805"/>
    </location>
</feature>
<feature type="transmembrane region" description="Helical" evidence="1">
    <location>
        <begin position="370"/>
        <end position="391"/>
    </location>
</feature>
<dbReference type="Pfam" id="PF00873">
    <property type="entry name" value="ACR_tran"/>
    <property type="match status" value="1"/>
</dbReference>
<dbReference type="Gene3D" id="1.20.1640.10">
    <property type="entry name" value="Multidrug efflux transporter AcrB transmembrane domain"/>
    <property type="match status" value="2"/>
</dbReference>
<dbReference type="GO" id="GO:0042910">
    <property type="term" value="F:xenobiotic transmembrane transporter activity"/>
    <property type="evidence" value="ECO:0007669"/>
    <property type="project" value="TreeGrafter"/>
</dbReference>
<organism evidence="2 3">
    <name type="scientific">Candidatus Magasanikbacteria bacterium CG_4_9_14_3_um_filter_32_9</name>
    <dbReference type="NCBI Taxonomy" id="1974644"/>
    <lineage>
        <taxon>Bacteria</taxon>
        <taxon>Candidatus Magasanikiibacteriota</taxon>
    </lineage>
</organism>
<feature type="non-terminal residue" evidence="2">
    <location>
        <position position="1"/>
    </location>
</feature>
<name>A0A2M7Z7V8_9BACT</name>
<feature type="transmembrane region" description="Helical" evidence="1">
    <location>
        <begin position="200"/>
        <end position="221"/>
    </location>
</feature>
<protein>
    <recommendedName>
        <fullName evidence="4">SSD domain-containing protein</fullName>
    </recommendedName>
</protein>
<dbReference type="EMBL" id="PFVJ01000005">
    <property type="protein sequence ID" value="PJA90493.1"/>
    <property type="molecule type" value="Genomic_DNA"/>
</dbReference>
<dbReference type="PRINTS" id="PR00702">
    <property type="entry name" value="ACRIFLAVINRP"/>
</dbReference>
<dbReference type="Gene3D" id="3.30.70.1440">
    <property type="entry name" value="Multidrug efflux transporter AcrB pore domain"/>
    <property type="match status" value="1"/>
</dbReference>
<proteinExistence type="predicted"/>
<evidence type="ECO:0000256" key="1">
    <source>
        <dbReference type="SAM" id="Phobius"/>
    </source>
</evidence>
<dbReference type="Gene3D" id="3.30.70.1320">
    <property type="entry name" value="Multidrug efflux transporter AcrB pore domain like"/>
    <property type="match status" value="1"/>
</dbReference>
<dbReference type="GO" id="GO:0005886">
    <property type="term" value="C:plasma membrane"/>
    <property type="evidence" value="ECO:0007669"/>
    <property type="project" value="TreeGrafter"/>
</dbReference>
<dbReference type="AlphaFoldDB" id="A0A2M7Z7V8"/>
<feature type="transmembrane region" description="Helical" evidence="1">
    <location>
        <begin position="758"/>
        <end position="778"/>
    </location>
</feature>
<dbReference type="Gene3D" id="3.30.70.1430">
    <property type="entry name" value="Multidrug efflux transporter AcrB pore domain"/>
    <property type="match status" value="1"/>
</dbReference>
<feature type="transmembrane region" description="Helical" evidence="1">
    <location>
        <begin position="268"/>
        <end position="296"/>
    </location>
</feature>
<feature type="transmembrane region" description="Helical" evidence="1">
    <location>
        <begin position="227"/>
        <end position="247"/>
    </location>
</feature>
<evidence type="ECO:0000313" key="2">
    <source>
        <dbReference type="EMBL" id="PJA90493.1"/>
    </source>
</evidence>
<dbReference type="Proteomes" id="UP000230843">
    <property type="component" value="Unassembled WGS sequence"/>
</dbReference>
<dbReference type="PANTHER" id="PTHR32063">
    <property type="match status" value="1"/>
</dbReference>
<dbReference type="Gene3D" id="3.30.2090.10">
    <property type="entry name" value="Multidrug efflux transporter AcrB TolC docking domain, DN and DC subdomains"/>
    <property type="match status" value="2"/>
</dbReference>
<keyword evidence="1" id="KW-1133">Transmembrane helix</keyword>
<accession>A0A2M7Z7V8</accession>
<feature type="transmembrane region" description="Helical" evidence="1">
    <location>
        <begin position="860"/>
        <end position="883"/>
    </location>
</feature>
<comment type="caution">
    <text evidence="2">The sequence shown here is derived from an EMBL/GenBank/DDBJ whole genome shotgun (WGS) entry which is preliminary data.</text>
</comment>